<reference evidence="3 4" key="1">
    <citation type="journal article" date="2017" name="Mol. Ecol.">
        <title>Comparative and population genomic landscape of Phellinus noxius: A hypervariable fungus causing root rot in trees.</title>
        <authorList>
            <person name="Chung C.L."/>
            <person name="Lee T.J."/>
            <person name="Akiba M."/>
            <person name="Lee H.H."/>
            <person name="Kuo T.H."/>
            <person name="Liu D."/>
            <person name="Ke H.M."/>
            <person name="Yokoi T."/>
            <person name="Roa M.B."/>
            <person name="Lu M.J."/>
            <person name="Chang Y.Y."/>
            <person name="Ann P.J."/>
            <person name="Tsai J.N."/>
            <person name="Chen C.Y."/>
            <person name="Tzean S.S."/>
            <person name="Ota Y."/>
            <person name="Hattori T."/>
            <person name="Sahashi N."/>
            <person name="Liou R.F."/>
            <person name="Kikuchi T."/>
            <person name="Tsai I.J."/>
        </authorList>
    </citation>
    <scope>NUCLEOTIDE SEQUENCE [LARGE SCALE GENOMIC DNA]</scope>
    <source>
        <strain evidence="3 4">FFPRI411160</strain>
    </source>
</reference>
<organism evidence="3 4">
    <name type="scientific">Pyrrhoderma noxium</name>
    <dbReference type="NCBI Taxonomy" id="2282107"/>
    <lineage>
        <taxon>Eukaryota</taxon>
        <taxon>Fungi</taxon>
        <taxon>Dikarya</taxon>
        <taxon>Basidiomycota</taxon>
        <taxon>Agaricomycotina</taxon>
        <taxon>Agaricomycetes</taxon>
        <taxon>Hymenochaetales</taxon>
        <taxon>Hymenochaetaceae</taxon>
        <taxon>Pyrrhoderma</taxon>
    </lineage>
</organism>
<dbReference type="Proteomes" id="UP000217199">
    <property type="component" value="Unassembled WGS sequence"/>
</dbReference>
<dbReference type="EMBL" id="NBII01000001">
    <property type="protein sequence ID" value="PAV23124.1"/>
    <property type="molecule type" value="Genomic_DNA"/>
</dbReference>
<accession>A0A286UU90</accession>
<feature type="region of interest" description="Disordered" evidence="1">
    <location>
        <begin position="94"/>
        <end position="120"/>
    </location>
</feature>
<evidence type="ECO:0000313" key="4">
    <source>
        <dbReference type="Proteomes" id="UP000217199"/>
    </source>
</evidence>
<proteinExistence type="predicted"/>
<feature type="compositionally biased region" description="Polar residues" evidence="1">
    <location>
        <begin position="96"/>
        <end position="109"/>
    </location>
</feature>
<gene>
    <name evidence="3" type="ORF">PNOK_0019200</name>
</gene>
<feature type="transmembrane region" description="Helical" evidence="2">
    <location>
        <begin position="12"/>
        <end position="33"/>
    </location>
</feature>
<keyword evidence="2" id="KW-0812">Transmembrane</keyword>
<keyword evidence="2" id="KW-0472">Membrane</keyword>
<dbReference type="AlphaFoldDB" id="A0A286UU90"/>
<sequence>MDIVISKKQLQILIRIVDIALILANYFAFGLSLHQFLNCHDHVFGDVEPRCVPTVDGTNKQLGLKMSIGFGFFSLVLTAIFVMEELYVRRGRKVDYSTQSRGSGVSDTVPQPLGTERYDNYYEEEEPLNDWVEEDN</sequence>
<name>A0A286UU90_9AGAM</name>
<keyword evidence="2" id="KW-1133">Transmembrane helix</keyword>
<evidence type="ECO:0000256" key="2">
    <source>
        <dbReference type="SAM" id="Phobius"/>
    </source>
</evidence>
<comment type="caution">
    <text evidence="3">The sequence shown here is derived from an EMBL/GenBank/DDBJ whole genome shotgun (WGS) entry which is preliminary data.</text>
</comment>
<evidence type="ECO:0000313" key="3">
    <source>
        <dbReference type="EMBL" id="PAV23124.1"/>
    </source>
</evidence>
<protein>
    <submittedName>
        <fullName evidence="3">Uncharacterized protein</fullName>
    </submittedName>
</protein>
<keyword evidence="4" id="KW-1185">Reference proteome</keyword>
<dbReference type="InParanoid" id="A0A286UU90"/>
<evidence type="ECO:0000256" key="1">
    <source>
        <dbReference type="SAM" id="MobiDB-lite"/>
    </source>
</evidence>
<feature type="transmembrane region" description="Helical" evidence="2">
    <location>
        <begin position="62"/>
        <end position="83"/>
    </location>
</feature>